<dbReference type="RefSeq" id="WP_279651428.1">
    <property type="nucleotide sequence ID" value="NZ_CP122539.1"/>
</dbReference>
<accession>A0ABY8L678</accession>
<keyword evidence="2" id="KW-1185">Reference proteome</keyword>
<evidence type="ECO:0000313" key="1">
    <source>
        <dbReference type="EMBL" id="WGH75554.1"/>
    </source>
</evidence>
<dbReference type="InterPro" id="IPR014985">
    <property type="entry name" value="WbqC"/>
</dbReference>
<evidence type="ECO:0000313" key="2">
    <source>
        <dbReference type="Proteomes" id="UP001232001"/>
    </source>
</evidence>
<dbReference type="Pfam" id="PF08889">
    <property type="entry name" value="WbqC"/>
    <property type="match status" value="1"/>
</dbReference>
<reference evidence="1 2" key="1">
    <citation type="submission" date="2023-04" db="EMBL/GenBank/DDBJ databases">
        <title>Tenacibaculum tangerinum sp. nov., isolated from sea tidal flat of South Korea.</title>
        <authorList>
            <person name="Lee S.H."/>
            <person name="Kim J.-J."/>
        </authorList>
    </citation>
    <scope>NUCLEOTIDE SEQUENCE [LARGE SCALE GENOMIC DNA]</scope>
    <source>
        <strain evidence="1 2">GRR-S3-23</strain>
    </source>
</reference>
<protein>
    <submittedName>
        <fullName evidence="1">WbqC family protein</fullName>
    </submittedName>
</protein>
<organism evidence="1 2">
    <name type="scientific">Tenacibaculum tangerinum</name>
    <dbReference type="NCBI Taxonomy" id="3038772"/>
    <lineage>
        <taxon>Bacteria</taxon>
        <taxon>Pseudomonadati</taxon>
        <taxon>Bacteroidota</taxon>
        <taxon>Flavobacteriia</taxon>
        <taxon>Flavobacteriales</taxon>
        <taxon>Flavobacteriaceae</taxon>
        <taxon>Tenacibaculum</taxon>
    </lineage>
</organism>
<proteinExistence type="predicted"/>
<gene>
    <name evidence="1" type="ORF">P8625_16075</name>
</gene>
<sequence>MSLFIPTYFAPISQYAAIYQSDTITFEVEDNYQKQTYRNRCYIYGANGKLALNIPVKHRTKEGRKKTKDTLVENNFPWQQQHFKSLQSAYRSSPFFEFFEEDLLRIFNKQYKFLLDVTIDSHLFVTDALQIEQQYTKTKNYELIHENNDFRALAIAKKGIEIEMDSYVQMFDDKHGFIPNLSILDLLFMEGGNTISFLEKIDVVLR</sequence>
<dbReference type="Proteomes" id="UP001232001">
    <property type="component" value="Chromosome"/>
</dbReference>
<dbReference type="EMBL" id="CP122539">
    <property type="protein sequence ID" value="WGH75554.1"/>
    <property type="molecule type" value="Genomic_DNA"/>
</dbReference>
<name>A0ABY8L678_9FLAO</name>